<accession>A0A2G2VWI6</accession>
<name>A0A2G2VWI6_CAPBA</name>
<feature type="compositionally biased region" description="Low complexity" evidence="2">
    <location>
        <begin position="93"/>
        <end position="118"/>
    </location>
</feature>
<gene>
    <name evidence="3" type="ORF">CQW23_25003</name>
</gene>
<dbReference type="Proteomes" id="UP000224567">
    <property type="component" value="Unassembled WGS sequence"/>
</dbReference>
<feature type="region of interest" description="Disordered" evidence="2">
    <location>
        <begin position="1"/>
        <end position="53"/>
    </location>
</feature>
<evidence type="ECO:0000256" key="1">
    <source>
        <dbReference type="ARBA" id="ARBA00010975"/>
    </source>
</evidence>
<comment type="caution">
    <text evidence="3">The sequence shown here is derived from an EMBL/GenBank/DDBJ whole genome shotgun (WGS) entry which is preliminary data.</text>
</comment>
<dbReference type="GO" id="GO:0009793">
    <property type="term" value="P:embryo development ending in seed dormancy"/>
    <property type="evidence" value="ECO:0007669"/>
    <property type="project" value="InterPro"/>
</dbReference>
<sequence length="273" mass="27131">MQSAKETAANIAASAKSGMEKTKAVVEEKAEKLTTSDPVQRQMATEKKEQRIHQAEMDKLTAQEQNAASKQAAATGGTTAYTATGGGMGPGYTTGTHGTAPGHTGLSHTPGTQGTTPGYTGLGHTTVGQTTGVTGTHGTTAGHTGLGYTTTGQTTGVIGTHGTTAGHTGLGHTTGGHTGLGHTTATHDTTQGYTDLGHTTTGQTTGVTGTHGIDVGHHTTSTGVMPGGEHPIESTTGVVESQYIPGITTGSGGATVQGPNTGRHGSTTDSTTF</sequence>
<organism evidence="3 4">
    <name type="scientific">Capsicum baccatum</name>
    <name type="common">Peruvian pepper</name>
    <dbReference type="NCBI Taxonomy" id="33114"/>
    <lineage>
        <taxon>Eukaryota</taxon>
        <taxon>Viridiplantae</taxon>
        <taxon>Streptophyta</taxon>
        <taxon>Embryophyta</taxon>
        <taxon>Tracheophyta</taxon>
        <taxon>Spermatophyta</taxon>
        <taxon>Magnoliopsida</taxon>
        <taxon>eudicotyledons</taxon>
        <taxon>Gunneridae</taxon>
        <taxon>Pentapetalae</taxon>
        <taxon>asterids</taxon>
        <taxon>lamiids</taxon>
        <taxon>Solanales</taxon>
        <taxon>Solanaceae</taxon>
        <taxon>Solanoideae</taxon>
        <taxon>Capsiceae</taxon>
        <taxon>Capsicum</taxon>
    </lineage>
</organism>
<feature type="compositionally biased region" description="Basic and acidic residues" evidence="2">
    <location>
        <begin position="18"/>
        <end position="34"/>
    </location>
</feature>
<feature type="compositionally biased region" description="Basic and acidic residues" evidence="2">
    <location>
        <begin position="44"/>
        <end position="53"/>
    </location>
</feature>
<dbReference type="InterPro" id="IPR005513">
    <property type="entry name" value="LEA_1"/>
</dbReference>
<dbReference type="STRING" id="33114.A0A2G2VWI6"/>
<feature type="region of interest" description="Disordered" evidence="2">
    <location>
        <begin position="248"/>
        <end position="273"/>
    </location>
</feature>
<feature type="region of interest" description="Disordered" evidence="2">
    <location>
        <begin position="92"/>
        <end position="118"/>
    </location>
</feature>
<protein>
    <submittedName>
        <fullName evidence="3">18 kDa seed maturation protein</fullName>
    </submittedName>
</protein>
<dbReference type="OrthoDB" id="1306232at2759"/>
<proteinExistence type="inferred from homology"/>
<keyword evidence="4" id="KW-1185">Reference proteome</keyword>
<dbReference type="PANTHER" id="PTHR33493">
    <property type="entry name" value="LATE EMBRYOGENESIS ABUNDANT PROTEIN 6-RELATED"/>
    <property type="match status" value="1"/>
</dbReference>
<evidence type="ECO:0000313" key="4">
    <source>
        <dbReference type="Proteomes" id="UP000224567"/>
    </source>
</evidence>
<reference evidence="3 4" key="1">
    <citation type="journal article" date="2017" name="Genome Biol.">
        <title>New reference genome sequences of hot pepper reveal the massive evolution of plant disease-resistance genes by retroduplication.</title>
        <authorList>
            <person name="Kim S."/>
            <person name="Park J."/>
            <person name="Yeom S.I."/>
            <person name="Kim Y.M."/>
            <person name="Seo E."/>
            <person name="Kim K.T."/>
            <person name="Kim M.S."/>
            <person name="Lee J.M."/>
            <person name="Cheong K."/>
            <person name="Shin H.S."/>
            <person name="Kim S.B."/>
            <person name="Han K."/>
            <person name="Lee J."/>
            <person name="Park M."/>
            <person name="Lee H.A."/>
            <person name="Lee H.Y."/>
            <person name="Lee Y."/>
            <person name="Oh S."/>
            <person name="Lee J.H."/>
            <person name="Choi E."/>
            <person name="Choi E."/>
            <person name="Lee S.E."/>
            <person name="Jeon J."/>
            <person name="Kim H."/>
            <person name="Choi G."/>
            <person name="Song H."/>
            <person name="Lee J."/>
            <person name="Lee S.C."/>
            <person name="Kwon J.K."/>
            <person name="Lee H.Y."/>
            <person name="Koo N."/>
            <person name="Hong Y."/>
            <person name="Kim R.W."/>
            <person name="Kang W.H."/>
            <person name="Huh J.H."/>
            <person name="Kang B.C."/>
            <person name="Yang T.J."/>
            <person name="Lee Y.H."/>
            <person name="Bennetzen J.L."/>
            <person name="Choi D."/>
        </authorList>
    </citation>
    <scope>NUCLEOTIDE SEQUENCE [LARGE SCALE GENOMIC DNA]</scope>
    <source>
        <strain evidence="4">cv. PBC81</strain>
    </source>
</reference>
<feature type="compositionally biased region" description="Polar residues" evidence="2">
    <location>
        <begin position="257"/>
        <end position="273"/>
    </location>
</feature>
<reference evidence="4" key="2">
    <citation type="journal article" date="2017" name="J. Anim. Genet.">
        <title>Multiple reference genome sequences of hot pepper reveal the massive evolution of plant disease resistance genes by retroduplication.</title>
        <authorList>
            <person name="Kim S."/>
            <person name="Park J."/>
            <person name="Yeom S.-I."/>
            <person name="Kim Y.-M."/>
            <person name="Seo E."/>
            <person name="Kim K.-T."/>
            <person name="Kim M.-S."/>
            <person name="Lee J.M."/>
            <person name="Cheong K."/>
            <person name="Shin H.-S."/>
            <person name="Kim S.-B."/>
            <person name="Han K."/>
            <person name="Lee J."/>
            <person name="Park M."/>
            <person name="Lee H.-A."/>
            <person name="Lee H.-Y."/>
            <person name="Lee Y."/>
            <person name="Oh S."/>
            <person name="Lee J.H."/>
            <person name="Choi E."/>
            <person name="Choi E."/>
            <person name="Lee S.E."/>
            <person name="Jeon J."/>
            <person name="Kim H."/>
            <person name="Choi G."/>
            <person name="Song H."/>
            <person name="Lee J."/>
            <person name="Lee S.-C."/>
            <person name="Kwon J.-K."/>
            <person name="Lee H.-Y."/>
            <person name="Koo N."/>
            <person name="Hong Y."/>
            <person name="Kim R.W."/>
            <person name="Kang W.-H."/>
            <person name="Huh J.H."/>
            <person name="Kang B.-C."/>
            <person name="Yang T.-J."/>
            <person name="Lee Y.-H."/>
            <person name="Bennetzen J.L."/>
            <person name="Choi D."/>
        </authorList>
    </citation>
    <scope>NUCLEOTIDE SEQUENCE [LARGE SCALE GENOMIC DNA]</scope>
    <source>
        <strain evidence="4">cv. PBC81</strain>
    </source>
</reference>
<dbReference type="EMBL" id="MLFT02000010">
    <property type="protein sequence ID" value="PHT37303.1"/>
    <property type="molecule type" value="Genomic_DNA"/>
</dbReference>
<evidence type="ECO:0000313" key="3">
    <source>
        <dbReference type="EMBL" id="PHT37303.1"/>
    </source>
</evidence>
<dbReference type="Pfam" id="PF03760">
    <property type="entry name" value="LEA_1"/>
    <property type="match status" value="1"/>
</dbReference>
<evidence type="ECO:0000256" key="2">
    <source>
        <dbReference type="SAM" id="MobiDB-lite"/>
    </source>
</evidence>
<comment type="similarity">
    <text evidence="1">Belongs to the LEA type 1 family.</text>
</comment>
<dbReference type="AlphaFoldDB" id="A0A2G2VWI6"/>
<dbReference type="PANTHER" id="PTHR33493:SF28">
    <property type="entry name" value="18 KDA SEED MATURATION PROTEIN-LIKE"/>
    <property type="match status" value="1"/>
</dbReference>